<organism evidence="3 4">
    <name type="scientific">Staurois parvus</name>
    <dbReference type="NCBI Taxonomy" id="386267"/>
    <lineage>
        <taxon>Eukaryota</taxon>
        <taxon>Metazoa</taxon>
        <taxon>Chordata</taxon>
        <taxon>Craniata</taxon>
        <taxon>Vertebrata</taxon>
        <taxon>Euteleostomi</taxon>
        <taxon>Amphibia</taxon>
        <taxon>Batrachia</taxon>
        <taxon>Anura</taxon>
        <taxon>Neobatrachia</taxon>
        <taxon>Ranoidea</taxon>
        <taxon>Ranidae</taxon>
        <taxon>Staurois</taxon>
    </lineage>
</organism>
<comment type="caution">
    <text evidence="3">The sequence shown here is derived from an EMBL/GenBank/DDBJ whole genome shotgun (WGS) entry which is preliminary data.</text>
</comment>
<evidence type="ECO:0000256" key="1">
    <source>
        <dbReference type="SAM" id="MobiDB-lite"/>
    </source>
</evidence>
<evidence type="ECO:0000313" key="4">
    <source>
        <dbReference type="Proteomes" id="UP001162483"/>
    </source>
</evidence>
<keyword evidence="4" id="KW-1185">Reference proteome</keyword>
<proteinExistence type="predicted"/>
<feature type="non-terminal residue" evidence="3">
    <location>
        <position position="1"/>
    </location>
</feature>
<dbReference type="Proteomes" id="UP001162483">
    <property type="component" value="Unassembled WGS sequence"/>
</dbReference>
<reference evidence="3" key="1">
    <citation type="submission" date="2023-05" db="EMBL/GenBank/DDBJ databases">
        <authorList>
            <person name="Stuckert A."/>
        </authorList>
    </citation>
    <scope>NUCLEOTIDE SEQUENCE</scope>
</reference>
<accession>A0ABN9G430</accession>
<dbReference type="PANTHER" id="PTHR13440:SF7">
    <property type="entry name" value="BLOC-1 RELATED COMPLEX SUBUNIT 6"/>
    <property type="match status" value="1"/>
</dbReference>
<feature type="region of interest" description="Disordered" evidence="1">
    <location>
        <begin position="1"/>
        <end position="114"/>
    </location>
</feature>
<dbReference type="InterPro" id="IPR019314">
    <property type="entry name" value="BORCS6"/>
</dbReference>
<feature type="compositionally biased region" description="Basic and acidic residues" evidence="1">
    <location>
        <begin position="86"/>
        <end position="103"/>
    </location>
</feature>
<dbReference type="PANTHER" id="PTHR13440">
    <property type="entry name" value="BLOC-1 RELATED COMPLEX SUBUNIT 6"/>
    <property type="match status" value="1"/>
</dbReference>
<protein>
    <recommendedName>
        <fullName evidence="2">BLOC-1-related complex subunit 6 C-terminal helix domain-containing protein</fullName>
    </recommendedName>
</protein>
<feature type="domain" description="BLOC-1-related complex subunit 6 C-terminal helix" evidence="2">
    <location>
        <begin position="111"/>
        <end position="156"/>
    </location>
</feature>
<name>A0ABN9G430_9NEOB</name>
<dbReference type="Pfam" id="PF10157">
    <property type="entry name" value="BORCS6"/>
    <property type="match status" value="1"/>
</dbReference>
<sequence length="160" mass="17565">RVPEADWCLAGGRGRLWRTIGAKTPDCGERRGRSMSAGHGEGGSPPSGVAEKSSRHPADRCGGAEGPGDPDTRCRPEGGPDDEESEQHHPEHDGAQRWLHPDVPRLSGQPGESVDMSIKGMYTLMARCEELDRSMQPIHTLAKQIREIKRTLEMFETLCK</sequence>
<evidence type="ECO:0000313" key="3">
    <source>
        <dbReference type="EMBL" id="CAI9604094.1"/>
    </source>
</evidence>
<evidence type="ECO:0000259" key="2">
    <source>
        <dbReference type="Pfam" id="PF10157"/>
    </source>
</evidence>
<dbReference type="EMBL" id="CATNWA010017927">
    <property type="protein sequence ID" value="CAI9604094.1"/>
    <property type="molecule type" value="Genomic_DNA"/>
</dbReference>
<gene>
    <name evidence="3" type="ORF">SPARVUS_LOCUS13417732</name>
</gene>
<dbReference type="InterPro" id="IPR046465">
    <property type="entry name" value="BORCS6_C"/>
</dbReference>